<keyword evidence="2" id="KW-0175">Coiled coil</keyword>
<dbReference type="Gene3D" id="1.20.1600.10">
    <property type="entry name" value="Outer membrane efflux proteins (OEP)"/>
    <property type="match status" value="1"/>
</dbReference>
<dbReference type="Pfam" id="PF02321">
    <property type="entry name" value="OEP"/>
    <property type="match status" value="2"/>
</dbReference>
<dbReference type="GO" id="GO:0015562">
    <property type="term" value="F:efflux transmembrane transporter activity"/>
    <property type="evidence" value="ECO:0007669"/>
    <property type="project" value="InterPro"/>
</dbReference>
<comment type="caution">
    <text evidence="5">The sequence shown here is derived from an EMBL/GenBank/DDBJ whole genome shotgun (WGS) entry which is preliminary data.</text>
</comment>
<evidence type="ECO:0000256" key="4">
    <source>
        <dbReference type="SAM" id="SignalP"/>
    </source>
</evidence>
<dbReference type="Proteomes" id="UP000248856">
    <property type="component" value="Unassembled WGS sequence"/>
</dbReference>
<feature type="coiled-coil region" evidence="2">
    <location>
        <begin position="199"/>
        <end position="255"/>
    </location>
</feature>
<name>A0A328Z4J5_9BURK</name>
<proteinExistence type="inferred from homology"/>
<dbReference type="AlphaFoldDB" id="A0A328Z4J5"/>
<reference evidence="5 6" key="1">
    <citation type="submission" date="2018-06" db="EMBL/GenBank/DDBJ databases">
        <title>Genomic Encyclopedia of Archaeal and Bacterial Type Strains, Phase II (KMG-II): from individual species to whole genera.</title>
        <authorList>
            <person name="Goeker M."/>
        </authorList>
    </citation>
    <scope>NUCLEOTIDE SEQUENCE [LARGE SCALE GENOMIC DNA]</scope>
    <source>
        <strain evidence="5 6">CFPB 3232</strain>
    </source>
</reference>
<feature type="signal peptide" evidence="4">
    <location>
        <begin position="1"/>
        <end position="30"/>
    </location>
</feature>
<dbReference type="SUPFAM" id="SSF56954">
    <property type="entry name" value="Outer membrane efflux proteins (OEP)"/>
    <property type="match status" value="1"/>
</dbReference>
<keyword evidence="6" id="KW-1185">Reference proteome</keyword>
<dbReference type="EMBL" id="QLTA01000022">
    <property type="protein sequence ID" value="RAR80674.1"/>
    <property type="molecule type" value="Genomic_DNA"/>
</dbReference>
<feature type="chain" id="PRO_5016279565" evidence="4">
    <location>
        <begin position="31"/>
        <end position="488"/>
    </location>
</feature>
<feature type="compositionally biased region" description="Low complexity" evidence="3">
    <location>
        <begin position="34"/>
        <end position="56"/>
    </location>
</feature>
<evidence type="ECO:0000256" key="3">
    <source>
        <dbReference type="SAM" id="MobiDB-lite"/>
    </source>
</evidence>
<comment type="similarity">
    <text evidence="1">Belongs to the outer membrane factor (OMF) (TC 1.B.17) family.</text>
</comment>
<dbReference type="PANTHER" id="PTHR30203:SF25">
    <property type="entry name" value="OUTER MEMBRANE PROTEIN-RELATED"/>
    <property type="match status" value="1"/>
</dbReference>
<evidence type="ECO:0000313" key="5">
    <source>
        <dbReference type="EMBL" id="RAR80674.1"/>
    </source>
</evidence>
<feature type="region of interest" description="Disordered" evidence="3">
    <location>
        <begin position="34"/>
        <end position="57"/>
    </location>
</feature>
<dbReference type="RefSeq" id="WP_111877595.1">
    <property type="nucleotide sequence ID" value="NZ_CBCSGC010000018.1"/>
</dbReference>
<evidence type="ECO:0000256" key="1">
    <source>
        <dbReference type="ARBA" id="ARBA00007613"/>
    </source>
</evidence>
<dbReference type="PANTHER" id="PTHR30203">
    <property type="entry name" value="OUTER MEMBRANE CATION EFFLUX PROTEIN"/>
    <property type="match status" value="1"/>
</dbReference>
<dbReference type="InterPro" id="IPR010131">
    <property type="entry name" value="MdtP/NodT-like"/>
</dbReference>
<organism evidence="5 6">
    <name type="scientific">Paracidovorax anthurii</name>
    <dbReference type="NCBI Taxonomy" id="78229"/>
    <lineage>
        <taxon>Bacteria</taxon>
        <taxon>Pseudomonadati</taxon>
        <taxon>Pseudomonadota</taxon>
        <taxon>Betaproteobacteria</taxon>
        <taxon>Burkholderiales</taxon>
        <taxon>Comamonadaceae</taxon>
        <taxon>Paracidovorax</taxon>
    </lineage>
</organism>
<dbReference type="OrthoDB" id="8894016at2"/>
<gene>
    <name evidence="5" type="ORF">AX018_102232</name>
</gene>
<evidence type="ECO:0000313" key="6">
    <source>
        <dbReference type="Proteomes" id="UP000248856"/>
    </source>
</evidence>
<dbReference type="InterPro" id="IPR003423">
    <property type="entry name" value="OMP_efflux"/>
</dbReference>
<sequence>MPHPAHPLRGALRAATILALGALLAGCAAVAPPSAVPGAAQRHAPPDSASPAARDAGLGVGVPSRHWWRDLKDPRLDALVEQAMARNHELQATLATVKEARAMAGLAEREALPQGSLSAQAQAMRPSLAETDPYGQNLPRPPSRRLGTLTQSLSWEIDLFGRVGTAAAIAERQLDAARADAHAASALLQAEVVRQYVQLRRTQQESLQADEEIALLRQRAALMEQRVQAGFADRREALAATADTARAEAERARLQAVRHGSIAALAVLTGRSPTATDPDAEALAAPAALPDAPAAPQVTRPGELLANRPDVARADALLRASLGDTVLAERAHLPRLSLDAVLGLNAPFGQLGRAGALRYAAGPALQWDWLDAGRRQAREAAARAGSERAWHTFEQTVLKALEDSEGALRHWSAAQVALEQSQAARASASAAQAYASARAAAGMEAPTQALEQRVGHVRALRSELAAQADSLQAYVQVQLALAAWQPDL</sequence>
<dbReference type="Gene3D" id="2.20.200.10">
    <property type="entry name" value="Outer membrane efflux proteins (OEP)"/>
    <property type="match status" value="1"/>
</dbReference>
<keyword evidence="4" id="KW-0732">Signal</keyword>
<evidence type="ECO:0000256" key="2">
    <source>
        <dbReference type="SAM" id="Coils"/>
    </source>
</evidence>
<accession>A0A328Z4J5</accession>
<protein>
    <submittedName>
        <fullName evidence="5">Multidrug efflux system outer membrane protein</fullName>
    </submittedName>
</protein>